<dbReference type="InterPro" id="IPR050266">
    <property type="entry name" value="AB_hydrolase_sf"/>
</dbReference>
<dbReference type="SUPFAM" id="SSF53474">
    <property type="entry name" value="alpha/beta-Hydrolases"/>
    <property type="match status" value="1"/>
</dbReference>
<dbReference type="InterPro" id="IPR000073">
    <property type="entry name" value="AB_hydrolase_1"/>
</dbReference>
<keyword evidence="2" id="KW-0378">Hydrolase</keyword>
<protein>
    <submittedName>
        <fullName evidence="2">Hydrolase</fullName>
    </submittedName>
</protein>
<dbReference type="Gene3D" id="3.40.50.1820">
    <property type="entry name" value="alpha/beta hydrolase"/>
    <property type="match status" value="1"/>
</dbReference>
<gene>
    <name evidence="2" type="ORF">OEIGOIKO_08167</name>
</gene>
<evidence type="ECO:0000259" key="1">
    <source>
        <dbReference type="Pfam" id="PF12697"/>
    </source>
</evidence>
<dbReference type="GeneID" id="95626776"/>
<organism evidence="2 3">
    <name type="scientific">Streptomyces chrestomyceticus JCM 4735</name>
    <dbReference type="NCBI Taxonomy" id="1306181"/>
    <lineage>
        <taxon>Bacteria</taxon>
        <taxon>Bacillati</taxon>
        <taxon>Actinomycetota</taxon>
        <taxon>Actinomycetes</taxon>
        <taxon>Kitasatosporales</taxon>
        <taxon>Streptomycetaceae</taxon>
        <taxon>Streptomyces</taxon>
    </lineage>
</organism>
<dbReference type="Pfam" id="PF12697">
    <property type="entry name" value="Abhydrolase_6"/>
    <property type="match status" value="1"/>
</dbReference>
<dbReference type="Proteomes" id="UP000287830">
    <property type="component" value="Unassembled WGS sequence"/>
</dbReference>
<comment type="caution">
    <text evidence="2">The sequence shown here is derived from an EMBL/GenBank/DDBJ whole genome shotgun (WGS) entry which is preliminary data.</text>
</comment>
<proteinExistence type="predicted"/>
<dbReference type="GO" id="GO:0046464">
    <property type="term" value="P:acylglycerol catabolic process"/>
    <property type="evidence" value="ECO:0007669"/>
    <property type="project" value="TreeGrafter"/>
</dbReference>
<dbReference type="InterPro" id="IPR029058">
    <property type="entry name" value="AB_hydrolase_fold"/>
</dbReference>
<evidence type="ECO:0000313" key="3">
    <source>
        <dbReference type="Proteomes" id="UP000287830"/>
    </source>
</evidence>
<evidence type="ECO:0000313" key="2">
    <source>
        <dbReference type="EMBL" id="GCD40309.1"/>
    </source>
</evidence>
<dbReference type="RefSeq" id="WP_125049035.1">
    <property type="nucleotide sequence ID" value="NZ_BHZC01000001.1"/>
</dbReference>
<dbReference type="AlphaFoldDB" id="A0A7U9L3D4"/>
<sequence length="287" mass="30101">MSINRAAPATEFLPVDGRHLAYDVTGKGPLIVLAHGMGENRTAYREMAARLSTAGFRVARMDLRGHGESSTGWDSYTRTDVAGDLLALIRHLGGPAVIVGHSFSGGAATIAAAEAPDLVRAIVEISPFTRAQQVNLGDLLTHARYRTGATLLMGAALLRSVPLWLRYLDHACPGARPSGFGDHLAAVEADLRRPGRMAVVGKLGRSAPTDAGARLADVRCPVLVLMGTLDPDWPDPEAEGEGIVAELPAGLGRLELIEGAGHYAHVQFPAEVATAVVKFVKGGGARG</sequence>
<dbReference type="OrthoDB" id="3771266at2"/>
<reference evidence="2 3" key="1">
    <citation type="submission" date="2018-11" db="EMBL/GenBank/DDBJ databases">
        <title>Whole genome sequence of Streptomyces chrestomyceticus NBRC 13444(T).</title>
        <authorList>
            <person name="Komaki H."/>
            <person name="Tamura T."/>
        </authorList>
    </citation>
    <scope>NUCLEOTIDE SEQUENCE [LARGE SCALE GENOMIC DNA]</scope>
    <source>
        <strain evidence="2 3">NBRC 13444</strain>
    </source>
</reference>
<accession>A0A7U9L3D4</accession>
<dbReference type="PANTHER" id="PTHR43798">
    <property type="entry name" value="MONOACYLGLYCEROL LIPASE"/>
    <property type="match status" value="1"/>
</dbReference>
<dbReference type="GO" id="GO:0016020">
    <property type="term" value="C:membrane"/>
    <property type="evidence" value="ECO:0007669"/>
    <property type="project" value="TreeGrafter"/>
</dbReference>
<dbReference type="PANTHER" id="PTHR43798:SF33">
    <property type="entry name" value="HYDROLASE, PUTATIVE (AFU_ORTHOLOGUE AFUA_2G14860)-RELATED"/>
    <property type="match status" value="1"/>
</dbReference>
<dbReference type="EMBL" id="BHZC01000001">
    <property type="protein sequence ID" value="GCD40309.1"/>
    <property type="molecule type" value="Genomic_DNA"/>
</dbReference>
<name>A0A7U9L3D4_9ACTN</name>
<dbReference type="GO" id="GO:0047372">
    <property type="term" value="F:monoacylglycerol lipase activity"/>
    <property type="evidence" value="ECO:0007669"/>
    <property type="project" value="TreeGrafter"/>
</dbReference>
<dbReference type="InterPro" id="IPR000639">
    <property type="entry name" value="Epox_hydrolase-like"/>
</dbReference>
<feature type="domain" description="AB hydrolase-1" evidence="1">
    <location>
        <begin position="31"/>
        <end position="274"/>
    </location>
</feature>
<dbReference type="PRINTS" id="PR00412">
    <property type="entry name" value="EPOXHYDRLASE"/>
</dbReference>